<dbReference type="GO" id="GO:0042597">
    <property type="term" value="C:periplasmic space"/>
    <property type="evidence" value="ECO:0007669"/>
    <property type="project" value="UniProtKB-ARBA"/>
</dbReference>
<feature type="domain" description="Solute-binding protein family 5" evidence="5">
    <location>
        <begin position="86"/>
        <end position="407"/>
    </location>
</feature>
<dbReference type="GO" id="GO:0015833">
    <property type="term" value="P:peptide transport"/>
    <property type="evidence" value="ECO:0007669"/>
    <property type="project" value="TreeGrafter"/>
</dbReference>
<evidence type="ECO:0000313" key="6">
    <source>
        <dbReference type="EMBL" id="APZ34970.1"/>
    </source>
</evidence>
<dbReference type="STRING" id="36805.BOH66_12495"/>
<keyword evidence="3 4" id="KW-0732">Signal</keyword>
<feature type="chain" id="PRO_5012003873" evidence="4">
    <location>
        <begin position="30"/>
        <end position="503"/>
    </location>
</feature>
<dbReference type="RefSeq" id="WP_076691356.1">
    <property type="nucleotide sequence ID" value="NZ_CP018762.1"/>
</dbReference>
<evidence type="ECO:0000256" key="3">
    <source>
        <dbReference type="ARBA" id="ARBA00022729"/>
    </source>
</evidence>
<gene>
    <name evidence="6" type="ORF">BOH66_12495</name>
</gene>
<dbReference type="InterPro" id="IPR039424">
    <property type="entry name" value="SBP_5"/>
</dbReference>
<dbReference type="PROSITE" id="PS51257">
    <property type="entry name" value="PROKAR_LIPOPROTEIN"/>
    <property type="match status" value="1"/>
</dbReference>
<dbReference type="Gene3D" id="3.40.190.10">
    <property type="entry name" value="Periplasmic binding protein-like II"/>
    <property type="match status" value="1"/>
</dbReference>
<dbReference type="PANTHER" id="PTHR30290">
    <property type="entry name" value="PERIPLASMIC BINDING COMPONENT OF ABC TRANSPORTER"/>
    <property type="match status" value="1"/>
</dbReference>
<dbReference type="SUPFAM" id="SSF53850">
    <property type="entry name" value="Periplasmic binding protein-like II"/>
    <property type="match status" value="1"/>
</dbReference>
<name>A0A1P8UA48_9MICO</name>
<dbReference type="Proteomes" id="UP000187185">
    <property type="component" value="Chromosome"/>
</dbReference>
<dbReference type="Gene3D" id="3.10.105.10">
    <property type="entry name" value="Dipeptide-binding Protein, Domain 3"/>
    <property type="match status" value="1"/>
</dbReference>
<organism evidence="6 7">
    <name type="scientific">Microbacterium aurum</name>
    <dbReference type="NCBI Taxonomy" id="36805"/>
    <lineage>
        <taxon>Bacteria</taxon>
        <taxon>Bacillati</taxon>
        <taxon>Actinomycetota</taxon>
        <taxon>Actinomycetes</taxon>
        <taxon>Micrococcales</taxon>
        <taxon>Microbacteriaceae</taxon>
        <taxon>Microbacterium</taxon>
    </lineage>
</organism>
<dbReference type="InterPro" id="IPR030678">
    <property type="entry name" value="Peptide/Ni-bd"/>
</dbReference>
<accession>A0A1P8UA48</accession>
<dbReference type="KEGG" id="maur:BOH66_12495"/>
<dbReference type="InterPro" id="IPR000914">
    <property type="entry name" value="SBP_5_dom"/>
</dbReference>
<evidence type="ECO:0000313" key="7">
    <source>
        <dbReference type="Proteomes" id="UP000187185"/>
    </source>
</evidence>
<sequence length="503" mass="53699">MPRRTTVAAAALLAAGALLLSACTGGSTASPTATAGPADPDASVAVRLVAEPSNLDIRETAGAALDQILIDNVYQGLVSRTPDQEIVDTLASRHEVSADGLTYTFTLREGVTFHDGQELTPQDVVTSLTEVRDNADHRDSARLANVTTIAADGQDIVLTLSAPDSTLLWNLTGRAGLVFKEGDTTDRKTKANGTGPYKLTDWKQGDSITFERNDDYWGEPAGVKEVVFDYIPDTQAALNGALARELDVVTGFDANLKDQIEANGDFAVVVGKSTDKGTLAMNSTTGPLADKRVRQAIRQAIDHDAIIEALGAGQTLYGPIPELDPGYEDLESTAPFDPDAAKKLLADAGFSDLTLTLTIPSFYGTTVSQILVSNLHDVGITLKVDAVEFGAWLQNVYINKDYELSFVLHTEARDFENWANPDYYFTYDNPEVQALYAKSVAATDPDTAADFLKQAAKIVAEDQAADWLYNGASVVAVASGVTGFPSVNVNERLNLSELAKSQG</sequence>
<dbReference type="Gene3D" id="3.90.76.10">
    <property type="entry name" value="Dipeptide-binding Protein, Domain 1"/>
    <property type="match status" value="1"/>
</dbReference>
<proteinExistence type="inferred from homology"/>
<keyword evidence="7" id="KW-1185">Reference proteome</keyword>
<evidence type="ECO:0000256" key="2">
    <source>
        <dbReference type="ARBA" id="ARBA00022448"/>
    </source>
</evidence>
<dbReference type="Pfam" id="PF00496">
    <property type="entry name" value="SBP_bac_5"/>
    <property type="match status" value="1"/>
</dbReference>
<dbReference type="OrthoDB" id="9796817at2"/>
<evidence type="ECO:0000256" key="4">
    <source>
        <dbReference type="SAM" id="SignalP"/>
    </source>
</evidence>
<dbReference type="PANTHER" id="PTHR30290:SF9">
    <property type="entry name" value="OLIGOPEPTIDE-BINDING PROTEIN APPA"/>
    <property type="match status" value="1"/>
</dbReference>
<evidence type="ECO:0000256" key="1">
    <source>
        <dbReference type="ARBA" id="ARBA00005695"/>
    </source>
</evidence>
<dbReference type="EMBL" id="CP018762">
    <property type="protein sequence ID" value="APZ34970.1"/>
    <property type="molecule type" value="Genomic_DNA"/>
</dbReference>
<dbReference type="GO" id="GO:0043190">
    <property type="term" value="C:ATP-binding cassette (ABC) transporter complex"/>
    <property type="evidence" value="ECO:0007669"/>
    <property type="project" value="InterPro"/>
</dbReference>
<reference evidence="6 7" key="1">
    <citation type="submission" date="2016-12" db="EMBL/GenBank/DDBJ databases">
        <title>Complete genome sequence of Microbacterium aurum KACC 15219.</title>
        <authorList>
            <person name="Jung Y."/>
            <person name="Shin J.-H."/>
            <person name="Lee Y.-J."/>
            <person name="Yi H."/>
            <person name="Bahn Y.-S."/>
            <person name="Kim J.F."/>
            <person name="Lee D.-W."/>
        </authorList>
    </citation>
    <scope>NUCLEOTIDE SEQUENCE [LARGE SCALE GENOMIC DNA]</scope>
    <source>
        <strain evidence="6 7">KACC 15219</strain>
    </source>
</reference>
<keyword evidence="2" id="KW-0813">Transport</keyword>
<comment type="similarity">
    <text evidence="1">Belongs to the bacterial solute-binding protein 5 family.</text>
</comment>
<evidence type="ECO:0000259" key="5">
    <source>
        <dbReference type="Pfam" id="PF00496"/>
    </source>
</evidence>
<dbReference type="GO" id="GO:1904680">
    <property type="term" value="F:peptide transmembrane transporter activity"/>
    <property type="evidence" value="ECO:0007669"/>
    <property type="project" value="TreeGrafter"/>
</dbReference>
<protein>
    <submittedName>
        <fullName evidence="6">Peptide ABC transporter substrate-binding protein</fullName>
    </submittedName>
</protein>
<feature type="signal peptide" evidence="4">
    <location>
        <begin position="1"/>
        <end position="29"/>
    </location>
</feature>
<dbReference type="AlphaFoldDB" id="A0A1P8UA48"/>
<dbReference type="PIRSF" id="PIRSF002741">
    <property type="entry name" value="MppA"/>
    <property type="match status" value="1"/>
</dbReference>